<sequence>MKHIKKMLILNILMLIVFTTIYWYLSKKHFSNSIDTDNGIPTLLDYFNLSVTIQSTVGLPSMTSKTQLSKFFITLQQLLTIFSYFILLIWFYEKDR</sequence>
<feature type="transmembrane region" description="Helical" evidence="1">
    <location>
        <begin position="7"/>
        <end position="25"/>
    </location>
</feature>
<protein>
    <recommendedName>
        <fullName evidence="3">Potassium channel domain-containing protein</fullName>
    </recommendedName>
</protein>
<reference evidence="2" key="1">
    <citation type="journal article" date="2020" name="Nature">
        <title>Giant virus diversity and host interactions through global metagenomics.</title>
        <authorList>
            <person name="Schulz F."/>
            <person name="Roux S."/>
            <person name="Paez-Espino D."/>
            <person name="Jungbluth S."/>
            <person name="Walsh D.A."/>
            <person name="Denef V.J."/>
            <person name="McMahon K.D."/>
            <person name="Konstantinidis K.T."/>
            <person name="Eloe-Fadrosh E.A."/>
            <person name="Kyrpides N.C."/>
            <person name="Woyke T."/>
        </authorList>
    </citation>
    <scope>NUCLEOTIDE SEQUENCE</scope>
    <source>
        <strain evidence="2">GVMAG-M-3300010158-55</strain>
    </source>
</reference>
<evidence type="ECO:0000313" key="2">
    <source>
        <dbReference type="EMBL" id="QHS88479.1"/>
    </source>
</evidence>
<dbReference type="Gene3D" id="1.10.287.70">
    <property type="match status" value="1"/>
</dbReference>
<proteinExistence type="predicted"/>
<organism evidence="2">
    <name type="scientific">viral metagenome</name>
    <dbReference type="NCBI Taxonomy" id="1070528"/>
    <lineage>
        <taxon>unclassified sequences</taxon>
        <taxon>metagenomes</taxon>
        <taxon>organismal metagenomes</taxon>
    </lineage>
</organism>
<keyword evidence="1" id="KW-0472">Membrane</keyword>
<feature type="transmembrane region" description="Helical" evidence="1">
    <location>
        <begin position="71"/>
        <end position="92"/>
    </location>
</feature>
<keyword evidence="1" id="KW-0812">Transmembrane</keyword>
<dbReference type="EMBL" id="MN739097">
    <property type="protein sequence ID" value="QHS88479.1"/>
    <property type="molecule type" value="Genomic_DNA"/>
</dbReference>
<evidence type="ECO:0008006" key="3">
    <source>
        <dbReference type="Google" id="ProtNLM"/>
    </source>
</evidence>
<accession>A0A6C0BA85</accession>
<name>A0A6C0BA85_9ZZZZ</name>
<dbReference type="AlphaFoldDB" id="A0A6C0BA85"/>
<keyword evidence="1" id="KW-1133">Transmembrane helix</keyword>
<evidence type="ECO:0000256" key="1">
    <source>
        <dbReference type="SAM" id="Phobius"/>
    </source>
</evidence>
<dbReference type="SUPFAM" id="SSF81324">
    <property type="entry name" value="Voltage-gated potassium channels"/>
    <property type="match status" value="1"/>
</dbReference>